<dbReference type="GO" id="GO:0080043">
    <property type="term" value="F:quercetin 3-O-glucosyltransferase activity"/>
    <property type="evidence" value="ECO:0007669"/>
    <property type="project" value="TreeGrafter"/>
</dbReference>
<evidence type="ECO:0000313" key="2">
    <source>
        <dbReference type="EMBL" id="RLN04611.1"/>
    </source>
</evidence>
<dbReference type="PANTHER" id="PTHR11926:SF889">
    <property type="entry name" value="GLYCOSYLTRANSFERASE"/>
    <property type="match status" value="1"/>
</dbReference>
<organism evidence="2 3">
    <name type="scientific">Panicum miliaceum</name>
    <name type="common">Proso millet</name>
    <name type="synonym">Broomcorn millet</name>
    <dbReference type="NCBI Taxonomy" id="4540"/>
    <lineage>
        <taxon>Eukaryota</taxon>
        <taxon>Viridiplantae</taxon>
        <taxon>Streptophyta</taxon>
        <taxon>Embryophyta</taxon>
        <taxon>Tracheophyta</taxon>
        <taxon>Spermatophyta</taxon>
        <taxon>Magnoliopsida</taxon>
        <taxon>Liliopsida</taxon>
        <taxon>Poales</taxon>
        <taxon>Poaceae</taxon>
        <taxon>PACMAD clade</taxon>
        <taxon>Panicoideae</taxon>
        <taxon>Panicodae</taxon>
        <taxon>Paniceae</taxon>
        <taxon>Panicinae</taxon>
        <taxon>Panicum</taxon>
        <taxon>Panicum sect. Panicum</taxon>
    </lineage>
</organism>
<dbReference type="Gene3D" id="3.40.50.2000">
    <property type="entry name" value="Glycogen Phosphorylase B"/>
    <property type="match status" value="1"/>
</dbReference>
<reference evidence="3" key="1">
    <citation type="journal article" date="2019" name="Nat. Commun.">
        <title>The genome of broomcorn millet.</title>
        <authorList>
            <person name="Zou C."/>
            <person name="Miki D."/>
            <person name="Li D."/>
            <person name="Tang Q."/>
            <person name="Xiao L."/>
            <person name="Rajput S."/>
            <person name="Deng P."/>
            <person name="Jia W."/>
            <person name="Huang R."/>
            <person name="Zhang M."/>
            <person name="Sun Y."/>
            <person name="Hu J."/>
            <person name="Fu X."/>
            <person name="Schnable P.S."/>
            <person name="Li F."/>
            <person name="Zhang H."/>
            <person name="Feng B."/>
            <person name="Zhu X."/>
            <person name="Liu R."/>
            <person name="Schnable J.C."/>
            <person name="Zhu J.-K."/>
            <person name="Zhang H."/>
        </authorList>
    </citation>
    <scope>NUCLEOTIDE SEQUENCE [LARGE SCALE GENOMIC DNA]</scope>
</reference>
<dbReference type="GO" id="GO:0080044">
    <property type="term" value="F:quercetin 7-O-glucosyltransferase activity"/>
    <property type="evidence" value="ECO:0007669"/>
    <property type="project" value="TreeGrafter"/>
</dbReference>
<proteinExistence type="inferred from homology"/>
<dbReference type="SUPFAM" id="SSF53756">
    <property type="entry name" value="UDP-Glycosyltransferase/glycogen phosphorylase"/>
    <property type="match status" value="1"/>
</dbReference>
<evidence type="ECO:0000256" key="1">
    <source>
        <dbReference type="ARBA" id="ARBA00009995"/>
    </source>
</evidence>
<keyword evidence="3" id="KW-1185">Reference proteome</keyword>
<comment type="similarity">
    <text evidence="1">Belongs to the UDP-glycosyltransferase family.</text>
</comment>
<dbReference type="Proteomes" id="UP000275267">
    <property type="component" value="Unassembled WGS sequence"/>
</dbReference>
<dbReference type="PANTHER" id="PTHR11926">
    <property type="entry name" value="GLUCOSYL/GLUCURONOSYL TRANSFERASES"/>
    <property type="match status" value="1"/>
</dbReference>
<dbReference type="EMBL" id="PQIB02000008">
    <property type="protein sequence ID" value="RLN04611.1"/>
    <property type="molecule type" value="Genomic_DNA"/>
</dbReference>
<sequence length="209" mass="22610">MATPQPHAVVVPYPGSGNINPALQLAQLLRRHSVFITFVVTEHNLRRAEAAAEVAARGREGFRVETIPDGLVDADRDEQDYDLDLSKATTQRCAAPLRELVARLRGGAPGVPPVTSVLPTSLMSFALEVARELGVPSMVLWGGSAAALMGHTRLRELKERGYLPLKGSKHEILWGWARCGSSTRGYRVTGAAPEIKGYGMGRFSQGHCD</sequence>
<evidence type="ECO:0000313" key="3">
    <source>
        <dbReference type="Proteomes" id="UP000275267"/>
    </source>
</evidence>
<gene>
    <name evidence="2" type="ORF">C2845_PM13G04590</name>
</gene>
<dbReference type="AlphaFoldDB" id="A0A3L6RKZ3"/>
<dbReference type="OrthoDB" id="676865at2759"/>
<accession>A0A3L6RKZ3</accession>
<protein>
    <submittedName>
        <fullName evidence="2">Uncharacterized protein</fullName>
    </submittedName>
</protein>
<comment type="caution">
    <text evidence="2">The sequence shown here is derived from an EMBL/GenBank/DDBJ whole genome shotgun (WGS) entry which is preliminary data.</text>
</comment>
<dbReference type="STRING" id="4540.A0A3L6RKZ3"/>
<name>A0A3L6RKZ3_PANMI</name>